<evidence type="ECO:0000313" key="2">
    <source>
        <dbReference type="Proteomes" id="UP000525078"/>
    </source>
</evidence>
<reference evidence="1 2" key="1">
    <citation type="journal article" date="2020" name="bioRxiv">
        <title>Sequence and annotation of 42 cannabis genomes reveals extensive copy number variation in cannabinoid synthesis and pathogen resistance genes.</title>
        <authorList>
            <person name="Mckernan K.J."/>
            <person name="Helbert Y."/>
            <person name="Kane L.T."/>
            <person name="Ebling H."/>
            <person name="Zhang L."/>
            <person name="Liu B."/>
            <person name="Eaton Z."/>
            <person name="Mclaughlin S."/>
            <person name="Kingan S."/>
            <person name="Baybayan P."/>
            <person name="Concepcion G."/>
            <person name="Jordan M."/>
            <person name="Riva A."/>
            <person name="Barbazuk W."/>
            <person name="Harkins T."/>
        </authorList>
    </citation>
    <scope>NUCLEOTIDE SEQUENCE [LARGE SCALE GENOMIC DNA]</scope>
    <source>
        <strain evidence="2">cv. Jamaican Lion 4</strain>
        <tissue evidence="1">Leaf</tissue>
    </source>
</reference>
<dbReference type="AlphaFoldDB" id="A0A7J6GK01"/>
<dbReference type="EMBL" id="JAATIP010000053">
    <property type="protein sequence ID" value="KAF4383193.1"/>
    <property type="molecule type" value="Genomic_DNA"/>
</dbReference>
<comment type="caution">
    <text evidence="1">The sequence shown here is derived from an EMBL/GenBank/DDBJ whole genome shotgun (WGS) entry which is preliminary data.</text>
</comment>
<gene>
    <name evidence="1" type="ORF">F8388_009224</name>
</gene>
<sequence length="98" mass="11083">MKERGSVVVGLGWDDNEREHACATYIYFGQTQDQEAHTLSRSLWSSIVYINFPNACMLLHNNDPSKISYICFGLVNSLIDQVIMLAKEELLLFGNGKL</sequence>
<protein>
    <submittedName>
        <fullName evidence="1">Uncharacterized protein</fullName>
    </submittedName>
</protein>
<accession>A0A7J6GK01</accession>
<evidence type="ECO:0000313" key="1">
    <source>
        <dbReference type="EMBL" id="KAF4383193.1"/>
    </source>
</evidence>
<name>A0A7J6GK01_CANSA</name>
<proteinExistence type="predicted"/>
<dbReference type="Proteomes" id="UP000525078">
    <property type="component" value="Unassembled WGS sequence"/>
</dbReference>
<organism evidence="1 2">
    <name type="scientific">Cannabis sativa</name>
    <name type="common">Hemp</name>
    <name type="synonym">Marijuana</name>
    <dbReference type="NCBI Taxonomy" id="3483"/>
    <lineage>
        <taxon>Eukaryota</taxon>
        <taxon>Viridiplantae</taxon>
        <taxon>Streptophyta</taxon>
        <taxon>Embryophyta</taxon>
        <taxon>Tracheophyta</taxon>
        <taxon>Spermatophyta</taxon>
        <taxon>Magnoliopsida</taxon>
        <taxon>eudicotyledons</taxon>
        <taxon>Gunneridae</taxon>
        <taxon>Pentapetalae</taxon>
        <taxon>rosids</taxon>
        <taxon>fabids</taxon>
        <taxon>Rosales</taxon>
        <taxon>Cannabaceae</taxon>
        <taxon>Cannabis</taxon>
    </lineage>
</organism>